<dbReference type="Proteomes" id="UP000095280">
    <property type="component" value="Unplaced"/>
</dbReference>
<keyword evidence="17" id="KW-1185">Reference proteome</keyword>
<evidence type="ECO:0000256" key="1">
    <source>
        <dbReference type="ARBA" id="ARBA00004167"/>
    </source>
</evidence>
<evidence type="ECO:0000256" key="5">
    <source>
        <dbReference type="ARBA" id="ARBA00022737"/>
    </source>
</evidence>
<dbReference type="PANTHER" id="PTHR24026">
    <property type="entry name" value="FAT ATYPICAL CADHERIN-RELATED"/>
    <property type="match status" value="1"/>
</dbReference>
<dbReference type="GO" id="GO:0005509">
    <property type="term" value="F:calcium ion binding"/>
    <property type="evidence" value="ECO:0007669"/>
    <property type="project" value="UniProtKB-UniRule"/>
</dbReference>
<feature type="domain" description="Cadherin" evidence="16">
    <location>
        <begin position="702"/>
        <end position="803"/>
    </location>
</feature>
<feature type="domain" description="Cadherin" evidence="16">
    <location>
        <begin position="1335"/>
        <end position="1442"/>
    </location>
</feature>
<dbReference type="Gene3D" id="2.60.40.60">
    <property type="entry name" value="Cadherins"/>
    <property type="match status" value="20"/>
</dbReference>
<sequence>MHRVRLHHQLAILLLAVGFASRGDAATTFPSLPGKIDTVSITESASAGSTIYTLTASGTSAWDLKGGDVACTTATLITLSANSGVSSVNLVVGTSQLDYETNKFHVCLIEADDGSGPATATVTVSVVNAWDVTPTASTATISGTVKEEQPPGTAVMDTAATPAQIVFTFNDAEIAGSSDVLTCGLSGTSSGLFNVATAKVGNTYTCTISTRVSIDRESLAADNLPAVYVTATDTGGLVGSATMSVSVIDINDNTPTCPTLTYTKTISEVDTSGTMATIASCTDADAGVNADLVYAFVGTYTGFSLTGNVVTLTAPQDYDTITANPVVMLVTIRDNAATVSEQRTITATVSVQVTSVNDNTPTFSSLSPGLTLTIAESAALGTTLFTQGATDADKAGEPDSTLTWSILSAQSTTPVGTTLTGHFTIDNSGTIKLGTQPLDYETWQVAELVVKVADNSATTPRSVTRTLTISLTDVNEFAPTFTPSNYYKVSLTENNVENYTVLNTFSYSDPDKSALPVWCEIISGNTDSVFRFNTTNRNVLELAKTIEPDKATNHPLVFYIEVLCKDNNGTSPFKSSTATIEVDITTTNDNTPTITGTSACTTASRCSEATTLSGSTVGTFNVNDNDVGTDGVVDCRIIGPAGAPFVLQGCTSVLLSGSLDYETATSYALQIEARDRGSPSRANTLTMNIYVGDVDDNAPYCSTYSYSFNVNENQGVGSAVGTINCRDADNAGVIYTLVPATVPFTVAASGSNAVISVGTSPDYESVTSYTFVVRTTDQGSLGRTTDATVIVQVLPVNEFTPTFTDTTISVAENTTPGTVVTTFAAVDADTGGHGIVSYSIQAATNGGTAFFSISNSAQVSLIKSLDYETTTQYVLTVRSTDGGGSVGTGLLTIQVTDVNDNSPVCTNAQVTLSMAENAVSTTTATGTQPVATDADSAALYGKIAYSIASGNTGNYFAISSTTGTISRSGTSGLDYEALTPPYNYYNLTIHAIDENGAGPNTATCLAKVTVTDVEEGAPVFGTTIASATGITESSAVGTLVYTPTYTHVDKWDVPVFSILSSNGNFSIDSATGKVYIASALDYETASQHVLVLVATDKNGNTGSMTLTVPVGNVNEFSPVCSPMSTIVNIDENDLTSPSFPKNVMTFSCSDGDAGTTLLYSVTKVNGTAGSTGYQFISNILRTTAALNYETAINAILEITISDQGPGTANILTVTVTVSVNPVNEYTPAFTASTLTPAAVAENVAVGTTVASLVATDSDQGSTHATLKYAILSGNSKGFFTLAESTGVVTTAKSLDYEDATQYLLTVSVTDGPGLSSTATLTINLSDVNDNSPVFTYSTYSVTVDENAGTGSVLLSFAGKVSDADGSSPNKDVTLSLVTTGTPFQLVSNQLELTTGGTLNAATNPSYSLVIRATDGAAAPATQTTDAQVIVRVIAVNTATPTFSGTSTVSAAEDTAVGTLICIVNASDADSGLNGKITYSIATGNTDSDFTIDANNGNIRLNNALDFDSGTKIYYLGIQAIDSGSPAKSSTWTLTVSVTDVNDNAPIWWANNTYSISISEAVTTPSNIYQSLVSDPDTGAGGTITYSLLSQTGTAPDGVSALFAVDTVGAIRVVAQPDREFMSTYYVNVQACDGGSPSLCSQRLFTIYITDTNDNTPDFGLCPKEISVSEAATNPTIISTITASDADTGANGNIALYSLTSADGGASSPTGFFTVSTAGVISTAGALDRESKSVYQFYINAEDSGSPTRRTGSCLLNITITDVNDNAPVVTGQPIITSVSEAATGGTIFYTIVSTDADIGANAILAYQIIAFTPANNFSVNNNGQLSVFASNMLDRERNAAYNLTLRVRDMGTPSQSTTFTVSINILDVNDNTPSFGATSISRSVDENSAVDTAVGAVVAATDPDLGENASLTYQIASILVPTSGGDYFKIDALTGQVKVKVASLDREVRDTYILRLTAQDNGSPALTGTTTLTITIADVNDNDPVFTSTYTSGVSVDENSVAGTAVTTFTATDADLGANAAVTYSIDTSRLNGTLVDTYFQVGASTGALTVKTAIDRETYSMLQFYIIAQDGGSPSRTTSASVNIYINDVNDHTPIFNPSFYNTEMCYNENRTAITLATLKATDADATGNTITYGWGSSSSNFVVNTATGAVTPAYGQTTTKNTKYVQYPTATDSGSPQRTATATIRIDTYDPTEVAVCITYTLSEANFLTSQTSIESALSSTLQFKYATVKCKTWRYTVSSSTEIKACHYCVQDNSTDSASNLANAKSFVTQSELLTFWRLDSAGTPTAMLQSSSFSSYPITKVEGYTDSTSSTSTPWYQTPWGIAIIVLSSVLGASLLGVGIGALANYLCNKSPKVPVTKSTPKVPPKAKNHPPAQPRARPNENKNVYRDRNVWRGTPDFGRSFQNSPGELQRTGISPNSSRVPTPVS</sequence>
<feature type="domain" description="Cadherin" evidence="16">
    <location>
        <begin position="483"/>
        <end position="594"/>
    </location>
</feature>
<evidence type="ECO:0000259" key="16">
    <source>
        <dbReference type="PROSITE" id="PS50268"/>
    </source>
</evidence>
<evidence type="ECO:0000256" key="3">
    <source>
        <dbReference type="ARBA" id="ARBA00022692"/>
    </source>
</evidence>
<feature type="chain" id="PRO_5009320330" evidence="15">
    <location>
        <begin position="26"/>
        <end position="2430"/>
    </location>
</feature>
<organism evidence="17 18">
    <name type="scientific">Macrostomum lignano</name>
    <dbReference type="NCBI Taxonomy" id="282301"/>
    <lineage>
        <taxon>Eukaryota</taxon>
        <taxon>Metazoa</taxon>
        <taxon>Spiralia</taxon>
        <taxon>Lophotrochozoa</taxon>
        <taxon>Platyhelminthes</taxon>
        <taxon>Rhabditophora</taxon>
        <taxon>Macrostomorpha</taxon>
        <taxon>Macrostomida</taxon>
        <taxon>Macrostomidae</taxon>
        <taxon>Macrostomum</taxon>
    </lineage>
</organism>
<evidence type="ECO:0000256" key="11">
    <source>
        <dbReference type="ARBA" id="ARBA00023180"/>
    </source>
</evidence>
<feature type="compositionally biased region" description="Polar residues" evidence="13">
    <location>
        <begin position="2405"/>
        <end position="2430"/>
    </location>
</feature>
<evidence type="ECO:0000256" key="13">
    <source>
        <dbReference type="SAM" id="MobiDB-lite"/>
    </source>
</evidence>
<feature type="domain" description="Cadherin" evidence="16">
    <location>
        <begin position="2098"/>
        <end position="2209"/>
    </location>
</feature>
<feature type="domain" description="Cadherin" evidence="16">
    <location>
        <begin position="614"/>
        <end position="701"/>
    </location>
</feature>
<dbReference type="InterPro" id="IPR015919">
    <property type="entry name" value="Cadherin-like_sf"/>
</dbReference>
<keyword evidence="5" id="KW-0677">Repeat</keyword>
<dbReference type="PROSITE" id="PS00232">
    <property type="entry name" value="CADHERIN_1"/>
    <property type="match status" value="6"/>
</dbReference>
<evidence type="ECO:0000256" key="15">
    <source>
        <dbReference type="SAM" id="SignalP"/>
    </source>
</evidence>
<dbReference type="FunFam" id="2.60.40.60:FF:000092">
    <property type="entry name" value="Protocadherin 8"/>
    <property type="match status" value="1"/>
</dbReference>
<dbReference type="FunFam" id="2.60.40.60:FF:000020">
    <property type="entry name" value="Dachsous cadherin-related 1b"/>
    <property type="match status" value="3"/>
</dbReference>
<evidence type="ECO:0000313" key="17">
    <source>
        <dbReference type="Proteomes" id="UP000095280"/>
    </source>
</evidence>
<feature type="signal peptide" evidence="15">
    <location>
        <begin position="1"/>
        <end position="25"/>
    </location>
</feature>
<evidence type="ECO:0000256" key="8">
    <source>
        <dbReference type="ARBA" id="ARBA00022989"/>
    </source>
</evidence>
<dbReference type="PRINTS" id="PR00205">
    <property type="entry name" value="CADHERIN"/>
</dbReference>
<evidence type="ECO:0000313" key="18">
    <source>
        <dbReference type="WBParaSite" id="maker-uti_cns_0007414-snap-gene-0.7-mRNA-1"/>
    </source>
</evidence>
<keyword evidence="9 14" id="KW-0472">Membrane</keyword>
<feature type="transmembrane region" description="Helical" evidence="14">
    <location>
        <begin position="2324"/>
        <end position="2352"/>
    </location>
</feature>
<feature type="domain" description="Cadherin" evidence="16">
    <location>
        <begin position="1030"/>
        <end position="1120"/>
    </location>
</feature>
<feature type="domain" description="Cadherin" evidence="16">
    <location>
        <begin position="1549"/>
        <end position="1658"/>
    </location>
</feature>
<feature type="domain" description="Cadherin" evidence="16">
    <location>
        <begin position="906"/>
        <end position="1020"/>
    </location>
</feature>
<dbReference type="FunFam" id="2.60.40.60:FF:000039">
    <property type="entry name" value="FAT atypical cadherin 3"/>
    <property type="match status" value="1"/>
</dbReference>
<dbReference type="GO" id="GO:0005886">
    <property type="term" value="C:plasma membrane"/>
    <property type="evidence" value="ECO:0007669"/>
    <property type="project" value="UniProtKB-SubCell"/>
</dbReference>
<keyword evidence="2" id="KW-0245">EGF-like domain</keyword>
<keyword evidence="4 15" id="KW-0732">Signal</keyword>
<keyword evidence="6 12" id="KW-0106">Calcium</keyword>
<dbReference type="PROSITE" id="PS50268">
    <property type="entry name" value="CADHERIN_2"/>
    <property type="match status" value="19"/>
</dbReference>
<evidence type="ECO:0000256" key="7">
    <source>
        <dbReference type="ARBA" id="ARBA00022889"/>
    </source>
</evidence>
<feature type="domain" description="Cadherin" evidence="16">
    <location>
        <begin position="1121"/>
        <end position="1229"/>
    </location>
</feature>
<evidence type="ECO:0000256" key="2">
    <source>
        <dbReference type="ARBA" id="ARBA00022536"/>
    </source>
</evidence>
<keyword evidence="3 14" id="KW-0812">Transmembrane</keyword>
<evidence type="ECO:0000256" key="12">
    <source>
        <dbReference type="PROSITE-ProRule" id="PRU00043"/>
    </source>
</evidence>
<dbReference type="GO" id="GO:0007156">
    <property type="term" value="P:homophilic cell adhesion via plasma membrane adhesion molecules"/>
    <property type="evidence" value="ECO:0007669"/>
    <property type="project" value="InterPro"/>
</dbReference>
<evidence type="ECO:0000256" key="9">
    <source>
        <dbReference type="ARBA" id="ARBA00023136"/>
    </source>
</evidence>
<dbReference type="CDD" id="cd11304">
    <property type="entry name" value="Cadherin_repeat"/>
    <property type="match status" value="18"/>
</dbReference>
<proteinExistence type="predicted"/>
<dbReference type="SMART" id="SM00112">
    <property type="entry name" value="CA"/>
    <property type="match status" value="20"/>
</dbReference>
<feature type="domain" description="Cadherin" evidence="16">
    <location>
        <begin position="1770"/>
        <end position="1875"/>
    </location>
</feature>
<keyword evidence="11" id="KW-0325">Glycoprotein</keyword>
<dbReference type="Pfam" id="PF00028">
    <property type="entry name" value="Cadherin"/>
    <property type="match status" value="14"/>
</dbReference>
<dbReference type="SUPFAM" id="SSF49313">
    <property type="entry name" value="Cadherin-like"/>
    <property type="match status" value="20"/>
</dbReference>
<feature type="domain" description="Cadherin" evidence="16">
    <location>
        <begin position="1876"/>
        <end position="1986"/>
    </location>
</feature>
<comment type="subcellular location">
    <subcellularLocation>
        <location evidence="1">Membrane</location>
        <topology evidence="1">Single-pass membrane protein</topology>
    </subcellularLocation>
</comment>
<evidence type="ECO:0000256" key="4">
    <source>
        <dbReference type="ARBA" id="ARBA00022729"/>
    </source>
</evidence>
<feature type="domain" description="Cadherin" evidence="16">
    <location>
        <begin position="366"/>
        <end position="481"/>
    </location>
</feature>
<feature type="domain" description="Cadherin" evidence="16">
    <location>
        <begin position="1988"/>
        <end position="2097"/>
    </location>
</feature>
<dbReference type="PANTHER" id="PTHR24026:SF126">
    <property type="entry name" value="PROTOCADHERIN FAT 4"/>
    <property type="match status" value="1"/>
</dbReference>
<name>A0A1I8HPU7_9PLAT</name>
<evidence type="ECO:0000256" key="10">
    <source>
        <dbReference type="ARBA" id="ARBA00023157"/>
    </source>
</evidence>
<accession>A0A1I8HPU7</accession>
<keyword evidence="8 14" id="KW-1133">Transmembrane helix</keyword>
<dbReference type="InterPro" id="IPR020894">
    <property type="entry name" value="Cadherin_CS"/>
</dbReference>
<evidence type="ECO:0000256" key="14">
    <source>
        <dbReference type="SAM" id="Phobius"/>
    </source>
</evidence>
<dbReference type="FunFam" id="2.60.40.60:FF:000033">
    <property type="entry name" value="FAT atypical cadherin 1"/>
    <property type="match status" value="1"/>
</dbReference>
<feature type="domain" description="Cadherin" evidence="16">
    <location>
        <begin position="1659"/>
        <end position="1769"/>
    </location>
</feature>
<feature type="domain" description="Cadherin" evidence="16">
    <location>
        <begin position="1231"/>
        <end position="1334"/>
    </location>
</feature>
<keyword evidence="10" id="KW-1015">Disulfide bond</keyword>
<dbReference type="FunFam" id="2.60.40.60:FF:000015">
    <property type="entry name" value="FAT atypical cadherin 1"/>
    <property type="match status" value="1"/>
</dbReference>
<keyword evidence="7" id="KW-0130">Cell adhesion</keyword>
<dbReference type="WBParaSite" id="maker-uti_cns_0007414-snap-gene-0.7-mRNA-1">
    <property type="protein sequence ID" value="maker-uti_cns_0007414-snap-gene-0.7-mRNA-1"/>
    <property type="gene ID" value="maker-uti_cns_0007414-snap-gene-0.7"/>
</dbReference>
<evidence type="ECO:0000256" key="6">
    <source>
        <dbReference type="ARBA" id="ARBA00022837"/>
    </source>
</evidence>
<dbReference type="InterPro" id="IPR002126">
    <property type="entry name" value="Cadherin-like_dom"/>
</dbReference>
<feature type="region of interest" description="Disordered" evidence="13">
    <location>
        <begin position="2358"/>
        <end position="2430"/>
    </location>
</feature>
<feature type="domain" description="Cadherin" evidence="16">
    <location>
        <begin position="802"/>
        <end position="905"/>
    </location>
</feature>
<reference evidence="18" key="1">
    <citation type="submission" date="2016-11" db="UniProtKB">
        <authorList>
            <consortium name="WormBaseParasite"/>
        </authorList>
    </citation>
    <scope>IDENTIFICATION</scope>
</reference>
<feature type="compositionally biased region" description="Basic and acidic residues" evidence="13">
    <location>
        <begin position="2382"/>
        <end position="2395"/>
    </location>
</feature>
<feature type="domain" description="Cadherin" evidence="16">
    <location>
        <begin position="258"/>
        <end position="363"/>
    </location>
</feature>
<protein>
    <submittedName>
        <fullName evidence="18">Cadherin domain-containing protein</fullName>
    </submittedName>
</protein>
<feature type="domain" description="Cadherin" evidence="16">
    <location>
        <begin position="1442"/>
        <end position="1547"/>
    </location>
</feature>
<feature type="domain" description="Cadherin" evidence="16">
    <location>
        <begin position="137"/>
        <end position="260"/>
    </location>
</feature>